<name>A0A4R8UDD0_9MICO</name>
<dbReference type="EMBL" id="SOEZ01000050">
    <property type="protein sequence ID" value="TFB50280.1"/>
    <property type="molecule type" value="Genomic_DNA"/>
</dbReference>
<dbReference type="AlphaFoldDB" id="A0A4R8UDD0"/>
<gene>
    <name evidence="1" type="ORF">E3O23_10020</name>
</gene>
<dbReference type="OrthoDB" id="5120633at2"/>
<reference evidence="1 2" key="1">
    <citation type="submission" date="2019-03" db="EMBL/GenBank/DDBJ databases">
        <title>Genomics of glacier-inhabiting Cryobacterium strains.</title>
        <authorList>
            <person name="Liu Q."/>
            <person name="Xin Y.-H."/>
        </authorList>
    </citation>
    <scope>NUCLEOTIDE SEQUENCE [LARGE SCALE GENOMIC DNA]</scope>
    <source>
        <strain evidence="1 2">Sr47</strain>
    </source>
</reference>
<dbReference type="RefSeq" id="WP_134490632.1">
    <property type="nucleotide sequence ID" value="NZ_SOEZ01000050.1"/>
</dbReference>
<sequence>MNNVGVDGMNRHEVRITELSATEWRICDRSIPDGDPSAVLGFIQQVEGAYEVTRLGSLRERTYFSSFERAAASFAGRAVMS</sequence>
<accession>A0A4R8UDD0</accession>
<keyword evidence="2" id="KW-1185">Reference proteome</keyword>
<comment type="caution">
    <text evidence="1">The sequence shown here is derived from an EMBL/GenBank/DDBJ whole genome shotgun (WGS) entry which is preliminary data.</text>
</comment>
<evidence type="ECO:0000313" key="1">
    <source>
        <dbReference type="EMBL" id="TFB50280.1"/>
    </source>
</evidence>
<proteinExistence type="predicted"/>
<protein>
    <submittedName>
        <fullName evidence="1">Uncharacterized protein</fullName>
    </submittedName>
</protein>
<dbReference type="Proteomes" id="UP000297866">
    <property type="component" value="Unassembled WGS sequence"/>
</dbReference>
<organism evidence="1 2">
    <name type="scientific">Cryobacterium tagatosivorans</name>
    <dbReference type="NCBI Taxonomy" id="1259199"/>
    <lineage>
        <taxon>Bacteria</taxon>
        <taxon>Bacillati</taxon>
        <taxon>Actinomycetota</taxon>
        <taxon>Actinomycetes</taxon>
        <taxon>Micrococcales</taxon>
        <taxon>Microbacteriaceae</taxon>
        <taxon>Cryobacterium</taxon>
    </lineage>
</organism>
<evidence type="ECO:0000313" key="2">
    <source>
        <dbReference type="Proteomes" id="UP000297866"/>
    </source>
</evidence>